<evidence type="ECO:0000256" key="5">
    <source>
        <dbReference type="ARBA" id="ARBA00022989"/>
    </source>
</evidence>
<evidence type="ECO:0000256" key="4">
    <source>
        <dbReference type="ARBA" id="ARBA00022692"/>
    </source>
</evidence>
<gene>
    <name evidence="10" type="ORF">ACFP4F_31225</name>
</gene>
<evidence type="ECO:0000313" key="11">
    <source>
        <dbReference type="Proteomes" id="UP001596139"/>
    </source>
</evidence>
<protein>
    <submittedName>
        <fullName evidence="10">MFS transporter</fullName>
    </submittedName>
</protein>
<comment type="caution">
    <text evidence="10">The sequence shown here is derived from an EMBL/GenBank/DDBJ whole genome shotgun (WGS) entry which is preliminary data.</text>
</comment>
<feature type="transmembrane region" description="Helical" evidence="8">
    <location>
        <begin position="385"/>
        <end position="409"/>
    </location>
</feature>
<evidence type="ECO:0000256" key="2">
    <source>
        <dbReference type="ARBA" id="ARBA00022448"/>
    </source>
</evidence>
<dbReference type="InterPro" id="IPR005829">
    <property type="entry name" value="Sugar_transporter_CS"/>
</dbReference>
<feature type="transmembrane region" description="Helical" evidence="8">
    <location>
        <begin position="198"/>
        <end position="217"/>
    </location>
</feature>
<feature type="region of interest" description="Disordered" evidence="7">
    <location>
        <begin position="439"/>
        <end position="469"/>
    </location>
</feature>
<keyword evidence="2" id="KW-0813">Transport</keyword>
<sequence length="469" mass="48542">MTPASAPPEPHSSTVGKKPLKSMEVRTVASGTLGSALEYFDFATYGILSATVFPQLFFHQLGSTGGLLASFATFGVGVAARPLGAVLFGHLGDKIGRKPILFVTLTLMGVSSILIGFLPTGGGVGIAVLLVALRFVQGVSLGGEATGGQILLVEHCDRSRRGLMGSFVVIGSPLSQVLGNLVIAALSASLTADQFLAWGWRVPFIGSIVIVATAVFIRLKLEETPAFADNKNAEAATPAEAGSRRSGIRVLKTHPRQVIGLMLAWAGTTLSFYLIAVYGLSYLPSATGMSAQTATVIMVVANGLSAVFAIAGGYVCDRIGRRRVWRIGLGGCFVGIVLFFTAAVPNPVVTGAIVALVMCSIQFLSGAQPALFAEQFPTQVRFTGMALAYTGANVLFAAPAPFVAAGLTALGGSKLVMAVNLVVLVVSAVAVQTCREGGNRDLGPDMEATRPSGRPETSPAMTASNIPQQ</sequence>
<feature type="transmembrane region" description="Helical" evidence="8">
    <location>
        <begin position="351"/>
        <end position="373"/>
    </location>
</feature>
<dbReference type="InterPro" id="IPR036259">
    <property type="entry name" value="MFS_trans_sf"/>
</dbReference>
<evidence type="ECO:0000313" key="10">
    <source>
        <dbReference type="EMBL" id="MFC6066990.1"/>
    </source>
</evidence>
<accession>A0ABW1MT34</accession>
<evidence type="ECO:0000256" key="3">
    <source>
        <dbReference type="ARBA" id="ARBA00022475"/>
    </source>
</evidence>
<reference evidence="11" key="1">
    <citation type="journal article" date="2019" name="Int. J. Syst. Evol. Microbiol.">
        <title>The Global Catalogue of Microorganisms (GCM) 10K type strain sequencing project: providing services to taxonomists for standard genome sequencing and annotation.</title>
        <authorList>
            <consortium name="The Broad Institute Genomics Platform"/>
            <consortium name="The Broad Institute Genome Sequencing Center for Infectious Disease"/>
            <person name="Wu L."/>
            <person name="Ma J."/>
        </authorList>
    </citation>
    <scope>NUCLEOTIDE SEQUENCE [LARGE SCALE GENOMIC DNA]</scope>
    <source>
        <strain evidence="11">CGMCC 1.15180</strain>
    </source>
</reference>
<feature type="domain" description="Major facilitator superfamily (MFS) profile" evidence="9">
    <location>
        <begin position="27"/>
        <end position="435"/>
    </location>
</feature>
<feature type="compositionally biased region" description="Polar residues" evidence="7">
    <location>
        <begin position="459"/>
        <end position="469"/>
    </location>
</feature>
<dbReference type="Pfam" id="PF07690">
    <property type="entry name" value="MFS_1"/>
    <property type="match status" value="1"/>
</dbReference>
<dbReference type="Gene3D" id="1.20.1250.20">
    <property type="entry name" value="MFS general substrate transporter like domains"/>
    <property type="match status" value="1"/>
</dbReference>
<dbReference type="PROSITE" id="PS00217">
    <property type="entry name" value="SUGAR_TRANSPORT_2"/>
    <property type="match status" value="1"/>
</dbReference>
<feature type="transmembrane region" description="Helical" evidence="8">
    <location>
        <begin position="163"/>
        <end position="186"/>
    </location>
</feature>
<organism evidence="10 11">
    <name type="scientific">Streptomyces ochraceiscleroticus</name>
    <dbReference type="NCBI Taxonomy" id="47761"/>
    <lineage>
        <taxon>Bacteria</taxon>
        <taxon>Bacillati</taxon>
        <taxon>Actinomycetota</taxon>
        <taxon>Actinomycetes</taxon>
        <taxon>Kitasatosporales</taxon>
        <taxon>Streptomycetaceae</taxon>
        <taxon>Streptomyces</taxon>
    </lineage>
</organism>
<feature type="transmembrane region" description="Helical" evidence="8">
    <location>
        <begin position="67"/>
        <end position="88"/>
    </location>
</feature>
<dbReference type="SUPFAM" id="SSF103473">
    <property type="entry name" value="MFS general substrate transporter"/>
    <property type="match status" value="1"/>
</dbReference>
<dbReference type="InterPro" id="IPR020846">
    <property type="entry name" value="MFS_dom"/>
</dbReference>
<comment type="subcellular location">
    <subcellularLocation>
        <location evidence="1">Cell membrane</location>
        <topology evidence="1">Multi-pass membrane protein</topology>
    </subcellularLocation>
</comment>
<keyword evidence="3" id="KW-1003">Cell membrane</keyword>
<keyword evidence="11" id="KW-1185">Reference proteome</keyword>
<feature type="transmembrane region" description="Helical" evidence="8">
    <location>
        <begin position="258"/>
        <end position="281"/>
    </location>
</feature>
<name>A0ABW1MT34_9ACTN</name>
<dbReference type="PANTHER" id="PTHR43045">
    <property type="entry name" value="SHIKIMATE TRANSPORTER"/>
    <property type="match status" value="1"/>
</dbReference>
<evidence type="ECO:0000256" key="8">
    <source>
        <dbReference type="SAM" id="Phobius"/>
    </source>
</evidence>
<keyword evidence="4 8" id="KW-0812">Transmembrane</keyword>
<keyword evidence="5 8" id="KW-1133">Transmembrane helix</keyword>
<feature type="transmembrane region" description="Helical" evidence="8">
    <location>
        <begin position="415"/>
        <end position="434"/>
    </location>
</feature>
<dbReference type="InterPro" id="IPR011701">
    <property type="entry name" value="MFS"/>
</dbReference>
<dbReference type="PROSITE" id="PS50850">
    <property type="entry name" value="MFS"/>
    <property type="match status" value="1"/>
</dbReference>
<dbReference type="PANTHER" id="PTHR43045:SF7">
    <property type="entry name" value="MAJOR FACILITATOR SUPERFAMILY TRANSPORTER"/>
    <property type="match status" value="1"/>
</dbReference>
<feature type="transmembrane region" description="Helical" evidence="8">
    <location>
        <begin position="293"/>
        <end position="315"/>
    </location>
</feature>
<evidence type="ECO:0000259" key="9">
    <source>
        <dbReference type="PROSITE" id="PS50850"/>
    </source>
</evidence>
<keyword evidence="6 8" id="KW-0472">Membrane</keyword>
<dbReference type="EMBL" id="JBHSPX010000009">
    <property type="protein sequence ID" value="MFC6066990.1"/>
    <property type="molecule type" value="Genomic_DNA"/>
</dbReference>
<proteinExistence type="predicted"/>
<feature type="transmembrane region" description="Helical" evidence="8">
    <location>
        <begin position="327"/>
        <end position="345"/>
    </location>
</feature>
<dbReference type="Proteomes" id="UP001596139">
    <property type="component" value="Unassembled WGS sequence"/>
</dbReference>
<evidence type="ECO:0000256" key="7">
    <source>
        <dbReference type="SAM" id="MobiDB-lite"/>
    </source>
</evidence>
<feature type="transmembrane region" description="Helical" evidence="8">
    <location>
        <begin position="124"/>
        <end position="142"/>
    </location>
</feature>
<feature type="transmembrane region" description="Helical" evidence="8">
    <location>
        <begin position="100"/>
        <end position="118"/>
    </location>
</feature>
<evidence type="ECO:0000256" key="6">
    <source>
        <dbReference type="ARBA" id="ARBA00023136"/>
    </source>
</evidence>
<evidence type="ECO:0000256" key="1">
    <source>
        <dbReference type="ARBA" id="ARBA00004651"/>
    </source>
</evidence>
<dbReference type="RefSeq" id="WP_051861631.1">
    <property type="nucleotide sequence ID" value="NZ_JBHSPX010000009.1"/>
</dbReference>